<proteinExistence type="predicted"/>
<name>A0A1G2QGB5_9BACT</name>
<gene>
    <name evidence="1" type="ORF">A2589_01055</name>
</gene>
<accession>A0A1G2QGB5</accession>
<dbReference type="InterPro" id="IPR036649">
    <property type="entry name" value="Pyrophosphatase_sf"/>
</dbReference>
<sequence>METNNSKSLEIAKQFLGKEVEVVFDRPLGSKHPKHGFTYEVNYGYLEGVKAPDGEDLDAYYLGTDQSLQKVTGIVKAIVHRLDNDDDKLVIMPKDVSMTDDEIDQAVHFQEQWFKHQILR</sequence>
<dbReference type="SUPFAM" id="SSF50324">
    <property type="entry name" value="Inorganic pyrophosphatase"/>
    <property type="match status" value="1"/>
</dbReference>
<dbReference type="GO" id="GO:0006796">
    <property type="term" value="P:phosphate-containing compound metabolic process"/>
    <property type="evidence" value="ECO:0007669"/>
    <property type="project" value="InterPro"/>
</dbReference>
<dbReference type="AlphaFoldDB" id="A0A1G2QGB5"/>
<dbReference type="GO" id="GO:0000287">
    <property type="term" value="F:magnesium ion binding"/>
    <property type="evidence" value="ECO:0007669"/>
    <property type="project" value="InterPro"/>
</dbReference>
<evidence type="ECO:0000313" key="1">
    <source>
        <dbReference type="EMBL" id="OHA59438.1"/>
    </source>
</evidence>
<protein>
    <recommendedName>
        <fullName evidence="3">Inorganic diphosphatase</fullName>
    </recommendedName>
</protein>
<dbReference type="EMBL" id="MHTK01000006">
    <property type="protein sequence ID" value="OHA59438.1"/>
    <property type="molecule type" value="Genomic_DNA"/>
</dbReference>
<evidence type="ECO:0008006" key="3">
    <source>
        <dbReference type="Google" id="ProtNLM"/>
    </source>
</evidence>
<comment type="caution">
    <text evidence="1">The sequence shown here is derived from an EMBL/GenBank/DDBJ whole genome shotgun (WGS) entry which is preliminary data.</text>
</comment>
<dbReference type="Proteomes" id="UP000177838">
    <property type="component" value="Unassembled WGS sequence"/>
</dbReference>
<dbReference type="STRING" id="1802439.A2589_01055"/>
<reference evidence="1 2" key="1">
    <citation type="journal article" date="2016" name="Nat. Commun.">
        <title>Thousands of microbial genomes shed light on interconnected biogeochemical processes in an aquifer system.</title>
        <authorList>
            <person name="Anantharaman K."/>
            <person name="Brown C.T."/>
            <person name="Hug L.A."/>
            <person name="Sharon I."/>
            <person name="Castelle C.J."/>
            <person name="Probst A.J."/>
            <person name="Thomas B.C."/>
            <person name="Singh A."/>
            <person name="Wilkins M.J."/>
            <person name="Karaoz U."/>
            <person name="Brodie E.L."/>
            <person name="Williams K.H."/>
            <person name="Hubbard S.S."/>
            <person name="Banfield J.F."/>
        </authorList>
    </citation>
    <scope>NUCLEOTIDE SEQUENCE [LARGE SCALE GENOMIC DNA]</scope>
</reference>
<organism evidence="1 2">
    <name type="scientific">Candidatus Vogelbacteria bacterium RIFOXYD1_FULL_46_19</name>
    <dbReference type="NCBI Taxonomy" id="1802439"/>
    <lineage>
        <taxon>Bacteria</taxon>
        <taxon>Candidatus Vogeliibacteriota</taxon>
    </lineage>
</organism>
<dbReference type="GO" id="GO:0005737">
    <property type="term" value="C:cytoplasm"/>
    <property type="evidence" value="ECO:0007669"/>
    <property type="project" value="InterPro"/>
</dbReference>
<evidence type="ECO:0000313" key="2">
    <source>
        <dbReference type="Proteomes" id="UP000177838"/>
    </source>
</evidence>
<dbReference type="Gene3D" id="3.90.80.10">
    <property type="entry name" value="Inorganic pyrophosphatase"/>
    <property type="match status" value="1"/>
</dbReference>
<dbReference type="GO" id="GO:0004427">
    <property type="term" value="F:inorganic diphosphate phosphatase activity"/>
    <property type="evidence" value="ECO:0007669"/>
    <property type="project" value="InterPro"/>
</dbReference>